<dbReference type="SMART" id="SM01343">
    <property type="entry name" value="FATC"/>
    <property type="match status" value="1"/>
</dbReference>
<dbReference type="SUPFAM" id="SSF56112">
    <property type="entry name" value="Protein kinase-like (PK-like)"/>
    <property type="match status" value="1"/>
</dbReference>
<dbReference type="PROSITE" id="PS51190">
    <property type="entry name" value="FATC"/>
    <property type="match status" value="1"/>
</dbReference>
<feature type="region of interest" description="Disordered" evidence="13">
    <location>
        <begin position="2304"/>
        <end position="2324"/>
    </location>
</feature>
<evidence type="ECO:0000259" key="14">
    <source>
        <dbReference type="PROSITE" id="PS50290"/>
    </source>
</evidence>
<name>A0AAW2ZMC4_9EUKA</name>
<accession>A0AAW2ZMC4</accession>
<reference evidence="17 18" key="1">
    <citation type="submission" date="2024-03" db="EMBL/GenBank/DDBJ databases">
        <title>The Acrasis kona genome and developmental transcriptomes reveal deep origins of eukaryotic multicellular pathways.</title>
        <authorList>
            <person name="Sheikh S."/>
            <person name="Fu C.-J."/>
            <person name="Brown M.W."/>
            <person name="Baldauf S.L."/>
        </authorList>
    </citation>
    <scope>NUCLEOTIDE SEQUENCE [LARGE SCALE GENOMIC DNA]</scope>
    <source>
        <strain evidence="17 18">ATCC MYA-3509</strain>
    </source>
</reference>
<dbReference type="GO" id="GO:0005634">
    <property type="term" value="C:nucleus"/>
    <property type="evidence" value="ECO:0007669"/>
    <property type="project" value="UniProtKB-SubCell"/>
</dbReference>
<keyword evidence="4" id="KW-0723">Serine/threonine-protein kinase</keyword>
<dbReference type="GO" id="GO:0005524">
    <property type="term" value="F:ATP binding"/>
    <property type="evidence" value="ECO:0007669"/>
    <property type="project" value="UniProtKB-KW"/>
</dbReference>
<protein>
    <recommendedName>
        <fullName evidence="12">Serine/threonine-protein kinase ATR</fullName>
        <ecNumber evidence="3">2.7.11.1</ecNumber>
    </recommendedName>
</protein>
<dbReference type="InterPro" id="IPR036940">
    <property type="entry name" value="PI3/4_kinase_cat_sf"/>
</dbReference>
<dbReference type="PANTHER" id="PTHR11139">
    <property type="entry name" value="ATAXIA TELANGIECTASIA MUTATED ATM -RELATED"/>
    <property type="match status" value="1"/>
</dbReference>
<keyword evidence="6" id="KW-0547">Nucleotide-binding</keyword>
<keyword evidence="7" id="KW-0227">DNA damage</keyword>
<evidence type="ECO:0000256" key="2">
    <source>
        <dbReference type="ARBA" id="ARBA00010769"/>
    </source>
</evidence>
<dbReference type="InterPro" id="IPR014009">
    <property type="entry name" value="PIK_FAT"/>
</dbReference>
<feature type="region of interest" description="Disordered" evidence="13">
    <location>
        <begin position="1295"/>
        <end position="1318"/>
    </location>
</feature>
<dbReference type="Pfam" id="PF02259">
    <property type="entry name" value="FAT"/>
    <property type="match status" value="1"/>
</dbReference>
<evidence type="ECO:0000256" key="7">
    <source>
        <dbReference type="ARBA" id="ARBA00022763"/>
    </source>
</evidence>
<dbReference type="Gene3D" id="1.25.40.10">
    <property type="entry name" value="Tetratricopeptide repeat domain"/>
    <property type="match status" value="1"/>
</dbReference>
<evidence type="ECO:0000256" key="9">
    <source>
        <dbReference type="ARBA" id="ARBA00022840"/>
    </source>
</evidence>
<sequence>MTFYLPYLPNTTISENITPMMLPVTSLSSCTDIQFYITSLVYDMMTQYSPFTDITDVSLFSRFCVQINIGTTPVKKKSLLCVDHVLNKNRVKSLFSFSSHKLIDILIGIIYSGQDRDTVPKFRDEEFDSILARCITTLDKNELFSTRLKSTLKQAAVWIIKHSRSKSLKCLVVQQMTTFSDLTQLIPYMNDDHISKTLISQFQTFFISECESQKRMITIDDQDVTSQDEVMDLNADYEEPVAKRRKIDFESKQTHITNSQSMDDHFDLPKSCEDILTEFNNRSNQIQQQSKNDDSHFTELRVMLQSCHKVIVSRRDKISSNCLASLSTALVSNLNVHNTKMICKLLKHIQMSLVFFHQSVLESLYKFCKNSQTVIMLSYFPHSFKYKDRLNDINVKLLDKDESTRIQALSAVHQMVQSQGFDPLQYFLPQLRKMIVNQSPAVLAKLSTMIGQLYTLVIKKQTENVPANLFCEIIQQVLSITTNNNMYREARLQIIDSISQIVPNLAYVNLNKSMLEICLQLLFDTDLSVRHKFTQQAFDCFIENEAQPCCVVFGVDKSKVHSHIYNYIKSRNLENQSNPNFQALGRLASQCSDQVLVDILFYFMNLLEGSDNAYNMNVMATAYDQIRFIARRKGIDTPMLFDHHQQELYDWIYDRLVQRHGLIQAVAESVFDTTQDLFLEKALPHVLPKLIRHQEKDKIKALAVNLKSDVKSLVICHSDTILVYLFMHNCMHNHHYMEYMVHELCGVTSNDFCEMMLKLATLTTKLILEMSTNDQIKFNRVLSAMKYRAKWISDKNELCKEYTYKTLLNEHFLGVVDTIISNIKQKDHSIKDKIGYMNCFNNLLKLMGDSLRCYTKIMATLNDIMEDDELRDLACDTWLTFVTVADPGLKVHMGQISVILLKYVNSNCSDKIATIFHTIVIDKADIFSDSFKDIPYIPNTPQLSKVSQVVSKHIGSMSLNSQIDRMLKMTSHESSIVVVMCLTQLKDLLINKQQEFRDKVMHNEQTLNHLMARLLAGCNDANSDIRLICVQCLGVVGAVDPGTLRVETKFDSREMLTDVELVTTLLSDYCIKALKDVKDHDHVSYVVQELLYYCYRVTVSPSTETYINVDDSQQTTNTNASNANQKRQVLSLDMVKDMSWWNRFNAQQKEIITPYLSSALVAYERKQAQSKPRVRKAPFYQPGTSFDKWLRIWLSELSKRSSGTRKLIFSFSRMLANQSPASGMFLLPYLVQNVIMNGGQKEIDEVKEEIIAVMSQMDSEGSEHAQTIFSLLELLKKWVDKSLRSIDELQQQQQEVANVKNNKSRLKKTNSNTNTSNANQQSTAYLLHAERFKNIETLIDQIPKKLLSESAMINRAYTRAYKYYEEYLRVQYPYKACKKPQYQSSEIAYIQKIYSYLDEPDGLSGIATLRTQTSLQEQILDDESSGRWIEAMHCHEQALQKEPDNVQHQLSLIKCFRNLGHLQTMLRNIDGALLRLHDHSGSGSSSDQDAGDKASNNPWIFKLATYAVQSAWRLSQWDLVQEFLGRADQTDIEVGIAKALLAYREQDKQTFDAHIMDTRKILIGSLSAASMESYSRSYPYVISAQMLSELEQSYTLWERNDQDKLKFVGDMEDSLKLTVESLNARETLLSLRRVIYEIHGMNDEVGRCWLSSAKVARRMGYYQTASSAILQARNNMPKNFYIEQAKLLWDQGNIPHAINAVESAYPDCKDSYIKAKMMLMAVRWNEETRHKASDQVIQQYNAVIELQKEWEMGYFHLAKYHDYLFTEKMNQIDKQDKGLENNKSAAESSKRYLEHYENGLPQVIDNYGASLKYGCKNLYVALPRMLTVWFQAGSELTPSSNKEPKTKVEQMNKVIAKLNRIMRELGDTLAPFVWYVALSQITSRIVHENESVRNIVKQLVDIVLTKYPAQSMWTMCYLCNHSSKNRREHALDLLNQVARREQDVNVYKAATERLFTPLLLLCKKDPKIKVKELYLNSLKYMADVLKDPPKAMVPLQRSFNITLPKSTIQGVLDVDYDAFPSDSTTMVRFMPTAVVMSSLQAPKKISIQASDLNTYSFLAKEDDLRKDNRMMEFSTMLNRLLKKTPDTRRRKLYIRTFAAIPLKEDVGLVEWVDNTVVYRTAVEIGHKALNKVMADHKVASAIYKQNSDSQDARSTDVRHFENFVLQHYPPTFHAWFSHTFAEPTKWFESRLNYTRTLAVMSMVGYIVGLGDRHSENILLDCSNGDVVHVDLSMLFERGRTLNIPERVPFRLTHNMVDAMGVTGTEGVFRSVCESALGVLRNNKDALLNVLESFVHDPLVEWNKEKKSNANSSKSSRLTTSDSSTQTMKLIGSKLMGQMGDGLLPLSVKGQVDALISEATSNENLSGMYIWWMPWV</sequence>
<dbReference type="InterPro" id="IPR050517">
    <property type="entry name" value="DDR_Repair_Kinase"/>
</dbReference>
<dbReference type="InterPro" id="IPR012993">
    <property type="entry name" value="UME"/>
</dbReference>
<dbReference type="InterPro" id="IPR011009">
    <property type="entry name" value="Kinase-like_dom_sf"/>
</dbReference>
<dbReference type="Pfam" id="PF25030">
    <property type="entry name" value="M-HEAT_ATR"/>
    <property type="match status" value="1"/>
</dbReference>
<evidence type="ECO:0000256" key="11">
    <source>
        <dbReference type="ARBA" id="ARBA00023242"/>
    </source>
</evidence>
<evidence type="ECO:0000256" key="4">
    <source>
        <dbReference type="ARBA" id="ARBA00022527"/>
    </source>
</evidence>
<dbReference type="EMBL" id="JAOPGA020001688">
    <property type="protein sequence ID" value="KAL0490437.1"/>
    <property type="molecule type" value="Genomic_DNA"/>
</dbReference>
<dbReference type="Pfam" id="PF02260">
    <property type="entry name" value="FATC"/>
    <property type="match status" value="1"/>
</dbReference>
<evidence type="ECO:0000256" key="3">
    <source>
        <dbReference type="ARBA" id="ARBA00012513"/>
    </source>
</evidence>
<dbReference type="InterPro" id="IPR011990">
    <property type="entry name" value="TPR-like_helical_dom_sf"/>
</dbReference>
<comment type="similarity">
    <text evidence="2">Belongs to the PI3/PI4-kinase family. ATM subfamily.</text>
</comment>
<dbReference type="SUPFAM" id="SSF48452">
    <property type="entry name" value="TPR-like"/>
    <property type="match status" value="1"/>
</dbReference>
<dbReference type="InterPro" id="IPR057564">
    <property type="entry name" value="HEAT_ATR"/>
</dbReference>
<feature type="domain" description="FATC" evidence="16">
    <location>
        <begin position="2343"/>
        <end position="2375"/>
    </location>
</feature>
<dbReference type="SUPFAM" id="SSF48371">
    <property type="entry name" value="ARM repeat"/>
    <property type="match status" value="2"/>
</dbReference>
<dbReference type="GO" id="GO:0005694">
    <property type="term" value="C:chromosome"/>
    <property type="evidence" value="ECO:0007669"/>
    <property type="project" value="TreeGrafter"/>
</dbReference>
<dbReference type="InterPro" id="IPR018936">
    <property type="entry name" value="PI3/4_kinase_CS"/>
</dbReference>
<gene>
    <name evidence="17" type="ORF">AKO1_009496</name>
</gene>
<dbReference type="PROSITE" id="PS50290">
    <property type="entry name" value="PI3_4_KINASE_3"/>
    <property type="match status" value="1"/>
</dbReference>
<dbReference type="Gene3D" id="1.25.10.10">
    <property type="entry name" value="Leucine-rich Repeat Variant"/>
    <property type="match status" value="2"/>
</dbReference>
<feature type="compositionally biased region" description="Low complexity" evidence="13">
    <location>
        <begin position="2308"/>
        <end position="2324"/>
    </location>
</feature>
<comment type="caution">
    <text evidence="17">The sequence shown here is derived from an EMBL/GenBank/DDBJ whole genome shotgun (WGS) entry which is preliminary data.</text>
</comment>
<keyword evidence="8 17" id="KW-0418">Kinase</keyword>
<evidence type="ECO:0000256" key="13">
    <source>
        <dbReference type="SAM" id="MobiDB-lite"/>
    </source>
</evidence>
<evidence type="ECO:0000256" key="1">
    <source>
        <dbReference type="ARBA" id="ARBA00004123"/>
    </source>
</evidence>
<dbReference type="SMART" id="SM00146">
    <property type="entry name" value="PI3Kc"/>
    <property type="match status" value="1"/>
</dbReference>
<comment type="subcellular location">
    <subcellularLocation>
        <location evidence="1">Nucleus</location>
    </subcellularLocation>
</comment>
<dbReference type="GO" id="GO:0006281">
    <property type="term" value="P:DNA repair"/>
    <property type="evidence" value="ECO:0007669"/>
    <property type="project" value="UniProtKB-KW"/>
</dbReference>
<dbReference type="InterPro" id="IPR056802">
    <property type="entry name" value="ATR-like_M-HEAT"/>
</dbReference>
<evidence type="ECO:0000256" key="12">
    <source>
        <dbReference type="ARBA" id="ARBA00024420"/>
    </source>
</evidence>
<evidence type="ECO:0000256" key="6">
    <source>
        <dbReference type="ARBA" id="ARBA00022741"/>
    </source>
</evidence>
<evidence type="ECO:0000259" key="15">
    <source>
        <dbReference type="PROSITE" id="PS51189"/>
    </source>
</evidence>
<evidence type="ECO:0000313" key="17">
    <source>
        <dbReference type="EMBL" id="KAL0490437.1"/>
    </source>
</evidence>
<dbReference type="PROSITE" id="PS00916">
    <property type="entry name" value="PI3_4_KINASE_2"/>
    <property type="match status" value="1"/>
</dbReference>
<dbReference type="Pfam" id="PF23593">
    <property type="entry name" value="HEAT_ATR"/>
    <property type="match status" value="1"/>
</dbReference>
<dbReference type="Gene3D" id="1.10.1070.11">
    <property type="entry name" value="Phosphatidylinositol 3-/4-kinase, catalytic domain"/>
    <property type="match status" value="1"/>
</dbReference>
<dbReference type="GO" id="GO:0004674">
    <property type="term" value="F:protein serine/threonine kinase activity"/>
    <property type="evidence" value="ECO:0007669"/>
    <property type="project" value="UniProtKB-KW"/>
</dbReference>
<dbReference type="InterPro" id="IPR003151">
    <property type="entry name" value="PIK-rel_kinase_FAT"/>
</dbReference>
<evidence type="ECO:0000259" key="16">
    <source>
        <dbReference type="PROSITE" id="PS51190"/>
    </source>
</evidence>
<dbReference type="InterPro" id="IPR000403">
    <property type="entry name" value="PI3/4_kinase_cat_dom"/>
</dbReference>
<evidence type="ECO:0000256" key="5">
    <source>
        <dbReference type="ARBA" id="ARBA00022679"/>
    </source>
</evidence>
<dbReference type="Proteomes" id="UP001431209">
    <property type="component" value="Unassembled WGS sequence"/>
</dbReference>
<dbReference type="PANTHER" id="PTHR11139:SF69">
    <property type="entry name" value="SERINE_THREONINE-PROTEIN KINASE ATR"/>
    <property type="match status" value="1"/>
</dbReference>
<keyword evidence="10" id="KW-0234">DNA repair</keyword>
<dbReference type="PROSITE" id="PS51189">
    <property type="entry name" value="FAT"/>
    <property type="match status" value="1"/>
</dbReference>
<feature type="compositionally biased region" description="Low complexity" evidence="13">
    <location>
        <begin position="1309"/>
        <end position="1318"/>
    </location>
</feature>
<feature type="domain" description="PI3K/PI4K catalytic" evidence="14">
    <location>
        <begin position="2029"/>
        <end position="2342"/>
    </location>
</feature>
<dbReference type="Pfam" id="PF08064">
    <property type="entry name" value="UME"/>
    <property type="match status" value="1"/>
</dbReference>
<evidence type="ECO:0000313" key="18">
    <source>
        <dbReference type="Proteomes" id="UP001431209"/>
    </source>
</evidence>
<keyword evidence="18" id="KW-1185">Reference proteome</keyword>
<feature type="domain" description="FAT" evidence="15">
    <location>
        <begin position="1346"/>
        <end position="1921"/>
    </location>
</feature>
<keyword evidence="5" id="KW-0808">Transferase</keyword>
<dbReference type="CDD" id="cd00892">
    <property type="entry name" value="PIKKc_ATR"/>
    <property type="match status" value="1"/>
</dbReference>
<dbReference type="InterPro" id="IPR003152">
    <property type="entry name" value="FATC_dom"/>
</dbReference>
<dbReference type="InterPro" id="IPR011989">
    <property type="entry name" value="ARM-like"/>
</dbReference>
<dbReference type="GO" id="GO:0000723">
    <property type="term" value="P:telomere maintenance"/>
    <property type="evidence" value="ECO:0007669"/>
    <property type="project" value="TreeGrafter"/>
</dbReference>
<evidence type="ECO:0000256" key="10">
    <source>
        <dbReference type="ARBA" id="ARBA00023204"/>
    </source>
</evidence>
<dbReference type="Gene3D" id="3.30.1010.10">
    <property type="entry name" value="Phosphatidylinositol 3-kinase Catalytic Subunit, Chain A, domain 4"/>
    <property type="match status" value="1"/>
</dbReference>
<keyword evidence="11" id="KW-0539">Nucleus</keyword>
<dbReference type="GO" id="GO:0000077">
    <property type="term" value="P:DNA damage checkpoint signaling"/>
    <property type="evidence" value="ECO:0007669"/>
    <property type="project" value="TreeGrafter"/>
</dbReference>
<dbReference type="SMART" id="SM00802">
    <property type="entry name" value="UME"/>
    <property type="match status" value="1"/>
</dbReference>
<dbReference type="Pfam" id="PF00454">
    <property type="entry name" value="PI3_PI4_kinase"/>
    <property type="match status" value="1"/>
</dbReference>
<evidence type="ECO:0000256" key="8">
    <source>
        <dbReference type="ARBA" id="ARBA00022777"/>
    </source>
</evidence>
<keyword evidence="9" id="KW-0067">ATP-binding</keyword>
<proteinExistence type="inferred from homology"/>
<dbReference type="InterPro" id="IPR016024">
    <property type="entry name" value="ARM-type_fold"/>
</dbReference>
<dbReference type="EC" id="2.7.11.1" evidence="3"/>
<organism evidence="17 18">
    <name type="scientific">Acrasis kona</name>
    <dbReference type="NCBI Taxonomy" id="1008807"/>
    <lineage>
        <taxon>Eukaryota</taxon>
        <taxon>Discoba</taxon>
        <taxon>Heterolobosea</taxon>
        <taxon>Tetramitia</taxon>
        <taxon>Eutetramitia</taxon>
        <taxon>Acrasidae</taxon>
        <taxon>Acrasis</taxon>
    </lineage>
</organism>